<proteinExistence type="predicted"/>
<dbReference type="SUPFAM" id="SSF51735">
    <property type="entry name" value="NAD(P)-binding Rossmann-fold domains"/>
    <property type="match status" value="1"/>
</dbReference>
<sequence>MSRSDISARWAVCLTAYAGLRVVDALRGGETVWVSAAAGAVGSLAVRIARLTGNRVVASAGTDEKVDWLRDNLGTAVEGEGAGAGPAHAPVSGPGPLVARVSYRPSRWRGPSGIRSRLKQAGAGRRRPPLAETAVRDGLRRAASCRRRS</sequence>
<keyword evidence="3" id="KW-1185">Reference proteome</keyword>
<evidence type="ECO:0008006" key="4">
    <source>
        <dbReference type="Google" id="ProtNLM"/>
    </source>
</evidence>
<dbReference type="InterPro" id="IPR036291">
    <property type="entry name" value="NAD(P)-bd_dom_sf"/>
</dbReference>
<organism evidence="2 3">
    <name type="scientific">Streptomyces mordarskii</name>
    <dbReference type="NCBI Taxonomy" id="1226758"/>
    <lineage>
        <taxon>Bacteria</taxon>
        <taxon>Bacillati</taxon>
        <taxon>Actinomycetota</taxon>
        <taxon>Actinomycetes</taxon>
        <taxon>Kitasatosporales</taxon>
        <taxon>Streptomycetaceae</taxon>
        <taxon>Streptomyces</taxon>
    </lineage>
</organism>
<feature type="region of interest" description="Disordered" evidence="1">
    <location>
        <begin position="106"/>
        <end position="149"/>
    </location>
</feature>
<reference evidence="2 3" key="1">
    <citation type="journal article" date="2019" name="Int. J. Syst. Evol. Microbiol.">
        <title>The Global Catalogue of Microorganisms (GCM) 10K type strain sequencing project: providing services to taxonomists for standard genome sequencing and annotation.</title>
        <authorList>
            <consortium name="The Broad Institute Genomics Platform"/>
            <consortium name="The Broad Institute Genome Sequencing Center for Infectious Disease"/>
            <person name="Wu L."/>
            <person name="Ma J."/>
        </authorList>
    </citation>
    <scope>NUCLEOTIDE SEQUENCE [LARGE SCALE GENOMIC DNA]</scope>
    <source>
        <strain evidence="2 3">JCM 5052</strain>
    </source>
</reference>
<dbReference type="PANTHER" id="PTHR43205">
    <property type="entry name" value="PROSTAGLANDIN REDUCTASE"/>
    <property type="match status" value="1"/>
</dbReference>
<dbReference type="Proteomes" id="UP001501576">
    <property type="component" value="Unassembled WGS sequence"/>
</dbReference>
<evidence type="ECO:0000256" key="1">
    <source>
        <dbReference type="SAM" id="MobiDB-lite"/>
    </source>
</evidence>
<accession>A0ABN1D190</accession>
<comment type="caution">
    <text evidence="2">The sequence shown here is derived from an EMBL/GenBank/DDBJ whole genome shotgun (WGS) entry which is preliminary data.</text>
</comment>
<dbReference type="PANTHER" id="PTHR43205:SF7">
    <property type="entry name" value="PROSTAGLANDIN REDUCTASE 1"/>
    <property type="match status" value="1"/>
</dbReference>
<name>A0ABN1D190_9ACTN</name>
<feature type="region of interest" description="Disordered" evidence="1">
    <location>
        <begin position="77"/>
        <end position="96"/>
    </location>
</feature>
<evidence type="ECO:0000313" key="3">
    <source>
        <dbReference type="Proteomes" id="UP001501576"/>
    </source>
</evidence>
<dbReference type="InterPro" id="IPR045010">
    <property type="entry name" value="MDR_fam"/>
</dbReference>
<dbReference type="Gene3D" id="3.40.50.720">
    <property type="entry name" value="NAD(P)-binding Rossmann-like Domain"/>
    <property type="match status" value="1"/>
</dbReference>
<gene>
    <name evidence="2" type="ORF">GCM10010390_37260</name>
</gene>
<evidence type="ECO:0000313" key="2">
    <source>
        <dbReference type="EMBL" id="GAA0531575.1"/>
    </source>
</evidence>
<protein>
    <recommendedName>
        <fullName evidence="4">Alcohol dehydrogenase-like C-terminal domain-containing protein</fullName>
    </recommendedName>
</protein>
<dbReference type="EMBL" id="BAAABZ010000025">
    <property type="protein sequence ID" value="GAA0531575.1"/>
    <property type="molecule type" value="Genomic_DNA"/>
</dbReference>